<evidence type="ECO:0000256" key="1">
    <source>
        <dbReference type="ARBA" id="ARBA00007261"/>
    </source>
</evidence>
<keyword evidence="3" id="KW-0378">Hydrolase</keyword>
<dbReference type="InterPro" id="IPR011765">
    <property type="entry name" value="Pept_M16_N"/>
</dbReference>
<dbReference type="EMBL" id="CP070499">
    <property type="protein sequence ID" value="QSB12556.1"/>
    <property type="molecule type" value="Genomic_DNA"/>
</dbReference>
<organism evidence="7 8">
    <name type="scientific">Natronosporangium hydrolyticum</name>
    <dbReference type="NCBI Taxonomy" id="2811111"/>
    <lineage>
        <taxon>Bacteria</taxon>
        <taxon>Bacillati</taxon>
        <taxon>Actinomycetota</taxon>
        <taxon>Actinomycetes</taxon>
        <taxon>Micromonosporales</taxon>
        <taxon>Micromonosporaceae</taxon>
        <taxon>Natronosporangium</taxon>
    </lineage>
</organism>
<dbReference type="GO" id="GO:0008237">
    <property type="term" value="F:metallopeptidase activity"/>
    <property type="evidence" value="ECO:0007669"/>
    <property type="project" value="UniProtKB-KW"/>
</dbReference>
<keyword evidence="5" id="KW-0482">Metalloprotease</keyword>
<dbReference type="GO" id="GO:0046872">
    <property type="term" value="F:metal ion binding"/>
    <property type="evidence" value="ECO:0007669"/>
    <property type="project" value="InterPro"/>
</dbReference>
<dbReference type="Pfam" id="PF00675">
    <property type="entry name" value="Peptidase_M16"/>
    <property type="match status" value="1"/>
</dbReference>
<dbReference type="SUPFAM" id="SSF63411">
    <property type="entry name" value="LuxS/MPP-like metallohydrolase"/>
    <property type="match status" value="1"/>
</dbReference>
<keyword evidence="2" id="KW-0645">Protease</keyword>
<dbReference type="KEGG" id="nhy:JQS43_12535"/>
<dbReference type="GO" id="GO:0006508">
    <property type="term" value="P:proteolysis"/>
    <property type="evidence" value="ECO:0007669"/>
    <property type="project" value="UniProtKB-KW"/>
</dbReference>
<comment type="similarity">
    <text evidence="1">Belongs to the peptidase M16 family.</text>
</comment>
<reference evidence="7" key="1">
    <citation type="submission" date="2021-02" db="EMBL/GenBank/DDBJ databases">
        <title>Natrosporangium hydrolyticum gen. nov., sp. nov, a haloalkaliphilic actinobacterium from a soda solonchak soil.</title>
        <authorList>
            <person name="Sorokin D.Y."/>
            <person name="Khijniak T.V."/>
            <person name="Zakharycheva A.P."/>
            <person name="Boueva O.V."/>
            <person name="Ariskina E.V."/>
            <person name="Hahnke R.L."/>
            <person name="Bunk B."/>
            <person name="Sproer C."/>
            <person name="Schumann P."/>
            <person name="Evtushenko L.I."/>
            <person name="Kublanov I.V."/>
        </authorList>
    </citation>
    <scope>NUCLEOTIDE SEQUENCE</scope>
    <source>
        <strain evidence="7">DSM 106523</strain>
    </source>
</reference>
<dbReference type="InterPro" id="IPR011249">
    <property type="entry name" value="Metalloenz_LuxS/M16"/>
</dbReference>
<dbReference type="PANTHER" id="PTHR43690:SF17">
    <property type="entry name" value="PROTEIN YHJJ"/>
    <property type="match status" value="1"/>
</dbReference>
<keyword evidence="8" id="KW-1185">Reference proteome</keyword>
<dbReference type="Proteomes" id="UP000662857">
    <property type="component" value="Chromosome"/>
</dbReference>
<dbReference type="AlphaFoldDB" id="A0A895YDD2"/>
<evidence type="ECO:0000259" key="6">
    <source>
        <dbReference type="Pfam" id="PF00675"/>
    </source>
</evidence>
<dbReference type="RefSeq" id="WP_239674592.1">
    <property type="nucleotide sequence ID" value="NZ_CP070499.1"/>
</dbReference>
<dbReference type="PANTHER" id="PTHR43690">
    <property type="entry name" value="NARDILYSIN"/>
    <property type="match status" value="1"/>
</dbReference>
<keyword evidence="4" id="KW-0862">Zinc</keyword>
<name>A0A895YDD2_9ACTN</name>
<evidence type="ECO:0000256" key="2">
    <source>
        <dbReference type="ARBA" id="ARBA00022670"/>
    </source>
</evidence>
<evidence type="ECO:0000313" key="7">
    <source>
        <dbReference type="EMBL" id="QSB12556.1"/>
    </source>
</evidence>
<evidence type="ECO:0000256" key="4">
    <source>
        <dbReference type="ARBA" id="ARBA00022833"/>
    </source>
</evidence>
<protein>
    <submittedName>
        <fullName evidence="7">Insulinase family protein</fullName>
    </submittedName>
</protein>
<gene>
    <name evidence="7" type="ORF">JQS43_12535</name>
</gene>
<sequence>MSEVRFSVLSNGLRVVADRHPIVPLVAVNLWYAVGSRHERRGEHGLAHLLEHLMCLGAARHSDYPRRLQAVGGGHFNATTNQDRTTYFQTAPPDFLPEVLRYEADRMASLGDSIDQERLDSQRRVVRNEARQSHDLRLAEALLSAAFPVGHPYHHPICQARVGHGTG</sequence>
<dbReference type="InterPro" id="IPR050626">
    <property type="entry name" value="Peptidase_M16"/>
</dbReference>
<feature type="domain" description="Peptidase M16 N-terminal" evidence="6">
    <location>
        <begin position="14"/>
        <end position="148"/>
    </location>
</feature>
<proteinExistence type="inferred from homology"/>
<dbReference type="Gene3D" id="3.30.830.10">
    <property type="entry name" value="Metalloenzyme, LuxS/M16 peptidase-like"/>
    <property type="match status" value="1"/>
</dbReference>
<evidence type="ECO:0000256" key="5">
    <source>
        <dbReference type="ARBA" id="ARBA00023049"/>
    </source>
</evidence>
<evidence type="ECO:0000313" key="8">
    <source>
        <dbReference type="Proteomes" id="UP000662857"/>
    </source>
</evidence>
<accession>A0A895YDD2</accession>
<evidence type="ECO:0000256" key="3">
    <source>
        <dbReference type="ARBA" id="ARBA00022801"/>
    </source>
</evidence>